<keyword evidence="4" id="KW-1185">Reference proteome</keyword>
<accession>A0ABD5ULA0</accession>
<feature type="domain" description="Thiolase C-terminal" evidence="2">
    <location>
        <begin position="251"/>
        <end position="383"/>
    </location>
</feature>
<keyword evidence="1" id="KW-0414">Isoprene biosynthesis</keyword>
<dbReference type="InterPro" id="IPR016039">
    <property type="entry name" value="Thiolase-like"/>
</dbReference>
<comment type="caution">
    <text evidence="3">The sequence shown here is derived from an EMBL/GenBank/DDBJ whole genome shotgun (WGS) entry which is preliminary data.</text>
</comment>
<keyword evidence="3" id="KW-0012">Acyltransferase</keyword>
<dbReference type="EMBL" id="JBHSXI010000017">
    <property type="protein sequence ID" value="MFC6890207.1"/>
    <property type="molecule type" value="Genomic_DNA"/>
</dbReference>
<dbReference type="Gene3D" id="3.40.47.10">
    <property type="match status" value="1"/>
</dbReference>
<dbReference type="Proteomes" id="UP001596333">
    <property type="component" value="Unassembled WGS sequence"/>
</dbReference>
<evidence type="ECO:0000313" key="4">
    <source>
        <dbReference type="Proteomes" id="UP001596333"/>
    </source>
</evidence>
<reference evidence="3 4" key="1">
    <citation type="journal article" date="2019" name="Int. J. Syst. Evol. Microbiol.">
        <title>The Global Catalogue of Microorganisms (GCM) 10K type strain sequencing project: providing services to taxonomists for standard genome sequencing and annotation.</title>
        <authorList>
            <consortium name="The Broad Institute Genomics Platform"/>
            <consortium name="The Broad Institute Genome Sequencing Center for Infectious Disease"/>
            <person name="Wu L."/>
            <person name="Ma J."/>
        </authorList>
    </citation>
    <scope>NUCLEOTIDE SEQUENCE [LARGE SCALE GENOMIC DNA]</scope>
    <source>
        <strain evidence="3 4">Y73</strain>
    </source>
</reference>
<name>A0ABD5ULA0_9EURY</name>
<dbReference type="InterPro" id="IPR055140">
    <property type="entry name" value="Thiolase_C_2"/>
</dbReference>
<dbReference type="GO" id="GO:0008299">
    <property type="term" value="P:isoprenoid biosynthetic process"/>
    <property type="evidence" value="ECO:0007669"/>
    <property type="project" value="UniProtKB-KW"/>
</dbReference>
<dbReference type="CDD" id="cd00829">
    <property type="entry name" value="SCP-x_thiolase"/>
    <property type="match status" value="1"/>
</dbReference>
<proteinExistence type="predicted"/>
<evidence type="ECO:0000259" key="2">
    <source>
        <dbReference type="Pfam" id="PF22691"/>
    </source>
</evidence>
<dbReference type="PIRSF" id="PIRSF000429">
    <property type="entry name" value="Ac-CoA_Ac_transf"/>
    <property type="match status" value="1"/>
</dbReference>
<dbReference type="GO" id="GO:0016746">
    <property type="term" value="F:acyltransferase activity"/>
    <property type="evidence" value="ECO:0007669"/>
    <property type="project" value="UniProtKB-KW"/>
</dbReference>
<protein>
    <submittedName>
        <fullName evidence="3">Thiolase family protein</fullName>
        <ecNumber evidence="3">2.3.1.-</ecNumber>
    </submittedName>
</protein>
<dbReference type="SUPFAM" id="SSF53901">
    <property type="entry name" value="Thiolase-like"/>
    <property type="match status" value="2"/>
</dbReference>
<dbReference type="EC" id="2.3.1.-" evidence="3"/>
<keyword evidence="3" id="KW-0808">Transferase</keyword>
<sequence>MKFNKTVIAGIGETEKSRARENRGEAYHSMEEYYKQAAELTLEDAGVEMNNVDGFGMINPTAETPFIYPSVMAETIGLEDLNWIQSVDHGGASATSLLIQAASAVENGVVDTMLCLGADAPMDPYKDLDTLFPADPRGFTRNYLDPFGNQGPNTRLALVQRAHMEQYGTTIDQFGEIAVTQREHAVRNPLAYFDESYDLDEYKESPMISSPIRMLDTVMPVNGGFGYLLTSAEKAAELDVDSVLISGFGEHHSPDLSAKPDATTTGIVRAGQLACERAGIDPADADFFQPYDDYPSVVLMQIEDMGFCEKGAGGEFVEENDLMYDGDLPVNTSGGQLSVGQAGMAGGFVQLLEGIRQLRGEGGERQVPDAEYGIVTGVGGISYKKNLQNNTVVVLERGE</sequence>
<dbReference type="Pfam" id="PF22691">
    <property type="entry name" value="Thiolase_C_1"/>
    <property type="match status" value="1"/>
</dbReference>
<dbReference type="PANTHER" id="PTHR42870:SF1">
    <property type="entry name" value="NON-SPECIFIC LIPID-TRANSFER PROTEIN-LIKE 2"/>
    <property type="match status" value="1"/>
</dbReference>
<dbReference type="AlphaFoldDB" id="A0ABD5ULA0"/>
<dbReference type="RefSeq" id="WP_379769854.1">
    <property type="nucleotide sequence ID" value="NZ_JBHSXI010000017.1"/>
</dbReference>
<dbReference type="InterPro" id="IPR002155">
    <property type="entry name" value="Thiolase"/>
</dbReference>
<organism evidence="3 4">
    <name type="scientific">Halorubrum trueperi</name>
    <dbReference type="NCBI Taxonomy" id="2004704"/>
    <lineage>
        <taxon>Archaea</taxon>
        <taxon>Methanobacteriati</taxon>
        <taxon>Methanobacteriota</taxon>
        <taxon>Stenosarchaea group</taxon>
        <taxon>Halobacteria</taxon>
        <taxon>Halobacteriales</taxon>
        <taxon>Haloferacaceae</taxon>
        <taxon>Halorubrum</taxon>
    </lineage>
</organism>
<dbReference type="PANTHER" id="PTHR42870">
    <property type="entry name" value="ACETYL-COA C-ACETYLTRANSFERASE"/>
    <property type="match status" value="1"/>
</dbReference>
<gene>
    <name evidence="3" type="ORF">ACFQEY_14480</name>
</gene>
<evidence type="ECO:0000313" key="3">
    <source>
        <dbReference type="EMBL" id="MFC6890207.1"/>
    </source>
</evidence>
<evidence type="ECO:0000256" key="1">
    <source>
        <dbReference type="ARBA" id="ARBA00023229"/>
    </source>
</evidence>